<reference evidence="8 9" key="1">
    <citation type="journal article" date="2018" name="Gigascience">
        <title>Genomes of trombidid mites reveal novel predicted allergens and laterally-transferred genes associated with secondary metabolism.</title>
        <authorList>
            <person name="Dong X."/>
            <person name="Chaisiri K."/>
            <person name="Xia D."/>
            <person name="Armstrong S.D."/>
            <person name="Fang Y."/>
            <person name="Donnelly M.J."/>
            <person name="Kadowaki T."/>
            <person name="McGarry J.W."/>
            <person name="Darby A.C."/>
            <person name="Makepeace B.L."/>
        </authorList>
    </citation>
    <scope>NUCLEOTIDE SEQUENCE [LARGE SCALE GENOMIC DNA]</scope>
    <source>
        <strain evidence="8">UoL-WK</strain>
    </source>
</reference>
<dbReference type="InterPro" id="IPR051584">
    <property type="entry name" value="GPCR-associated_LMBR1"/>
</dbReference>
<evidence type="ECO:0000256" key="6">
    <source>
        <dbReference type="SAM" id="MobiDB-lite"/>
    </source>
</evidence>
<feature type="transmembrane region" description="Helical" evidence="7">
    <location>
        <begin position="192"/>
        <end position="220"/>
    </location>
</feature>
<evidence type="ECO:0000256" key="7">
    <source>
        <dbReference type="SAM" id="Phobius"/>
    </source>
</evidence>
<keyword evidence="3 7" id="KW-0812">Transmembrane</keyword>
<comment type="subcellular location">
    <subcellularLocation>
        <location evidence="1">Membrane</location>
        <topology evidence="1">Multi-pass membrane protein</topology>
    </subcellularLocation>
</comment>
<protein>
    <submittedName>
        <fullName evidence="8">LMBR1 domain-containing protein 2-like protein</fullName>
    </submittedName>
</protein>
<proteinExistence type="inferred from homology"/>
<evidence type="ECO:0000313" key="9">
    <source>
        <dbReference type="Proteomes" id="UP000285301"/>
    </source>
</evidence>
<feature type="region of interest" description="Disordered" evidence="6">
    <location>
        <begin position="634"/>
        <end position="689"/>
    </location>
</feature>
<evidence type="ECO:0000256" key="3">
    <source>
        <dbReference type="ARBA" id="ARBA00022692"/>
    </source>
</evidence>
<dbReference type="PANTHER" id="PTHR21355:SF0">
    <property type="entry name" value="G-PROTEIN COUPLED RECEPTOR-ASSOCIATED PROTEIN LMBRD2"/>
    <property type="match status" value="1"/>
</dbReference>
<comment type="similarity">
    <text evidence="2">Belongs to the LIMR family.</text>
</comment>
<feature type="transmembrane region" description="Helical" evidence="7">
    <location>
        <begin position="167"/>
        <end position="186"/>
    </location>
</feature>
<name>A0A3S4QD83_9ACAR</name>
<dbReference type="OrthoDB" id="203099at2759"/>
<dbReference type="EMBL" id="NCKU01008409">
    <property type="protein sequence ID" value="RWS01919.1"/>
    <property type="molecule type" value="Genomic_DNA"/>
</dbReference>
<feature type="transmembrane region" description="Helical" evidence="7">
    <location>
        <begin position="553"/>
        <end position="570"/>
    </location>
</feature>
<evidence type="ECO:0000313" key="8">
    <source>
        <dbReference type="EMBL" id="RWS01919.1"/>
    </source>
</evidence>
<feature type="transmembrane region" description="Helical" evidence="7">
    <location>
        <begin position="32"/>
        <end position="52"/>
    </location>
</feature>
<dbReference type="Proteomes" id="UP000285301">
    <property type="component" value="Unassembled WGS sequence"/>
</dbReference>
<comment type="caution">
    <text evidence="8">The sequence shown here is derived from an EMBL/GenBank/DDBJ whole genome shotgun (WGS) entry which is preliminary data.</text>
</comment>
<keyword evidence="5 7" id="KW-0472">Membrane</keyword>
<dbReference type="PANTHER" id="PTHR21355">
    <property type="entry name" value="G-PROTEIN COUPLED RECEPTOR-ASSOCIATED PROTEIN LMBRD2"/>
    <property type="match status" value="1"/>
</dbReference>
<keyword evidence="4 7" id="KW-1133">Transmembrane helix</keyword>
<gene>
    <name evidence="8" type="ORF">B4U79_14676</name>
</gene>
<dbReference type="InterPro" id="IPR006876">
    <property type="entry name" value="LMBR1-like_membr_prot"/>
</dbReference>
<feature type="transmembrane region" description="Helical" evidence="7">
    <location>
        <begin position="407"/>
        <end position="429"/>
    </location>
</feature>
<feature type="compositionally biased region" description="Polar residues" evidence="6">
    <location>
        <begin position="637"/>
        <end position="648"/>
    </location>
</feature>
<accession>A0A3S4QD83</accession>
<keyword evidence="9" id="KW-1185">Reference proteome</keyword>
<feature type="transmembrane region" description="Helical" evidence="7">
    <location>
        <begin position="449"/>
        <end position="472"/>
    </location>
</feature>
<dbReference type="GO" id="GO:0016020">
    <property type="term" value="C:membrane"/>
    <property type="evidence" value="ECO:0007669"/>
    <property type="project" value="UniProtKB-SubCell"/>
</dbReference>
<evidence type="ECO:0000256" key="4">
    <source>
        <dbReference type="ARBA" id="ARBA00022989"/>
    </source>
</evidence>
<dbReference type="AlphaFoldDB" id="A0A3S4QD83"/>
<sequence>MSLWPLTAEIIVTFVLSSSLLYRYSNWNNQNVITTLSVFVAWFFSFVVIFILPLDISTTAYEQCKAKANLTHLSSVLHSLNISVDNVHVVGNASNITTTATPASGVLNECHKPWSYAPYTVLTTLWKIVYWTGQALTWIVLPMMQSYSMAGDFTTLGKLRSAFVENAIYYGSFALIFIVLLIYVIIHTSLDLANLKVICITASNTWGMILLVVLLGYGLVEIPRSCYYTSLFDRTMSYLYFRVAKLSAEKCEAEEKLDDTLEEIQHAYETILTSNTVFKPHIDIVLEKCPPEWRQQLVSRYTEANKNRRYNASATCNEKSLIRLHQAINRAMQTHLRTHCQWDHLITKTIEWEDVPKNETNPLKMYKPTLTARHSSNDFITLILNYLYTPKVEWYWKCVIRSRFYRYLSYLLFMFSIMVIWSELTFSIVTPPLSIFALIFEGAKQSYNYFLIEVVSIVSIAYLSICTYYTVFKIRIFNYYYLADHHQTDEYSLIFAGMLLCRLTPPLCLNFLSLIHLDLARSKETVAQETAFTHIMGHANTNAIPIVSNGLNIYLPILMCLFCLATFFQFGSRLLHAMGIEQFIIDDEMTTDLIREGKELVKREKNKKQRQEETMNKDRFGVNSRQMMTFPVETPAATGSSNYNASRTSSKDSAKLELLNDAEPIDYATWAPRDRPASNKPQRGIFDDI</sequence>
<dbReference type="Pfam" id="PF04791">
    <property type="entry name" value="LMBR1"/>
    <property type="match status" value="1"/>
</dbReference>
<evidence type="ECO:0000256" key="5">
    <source>
        <dbReference type="ARBA" id="ARBA00023136"/>
    </source>
</evidence>
<evidence type="ECO:0000256" key="1">
    <source>
        <dbReference type="ARBA" id="ARBA00004141"/>
    </source>
</evidence>
<organism evidence="8 9">
    <name type="scientific">Dinothrombium tinctorium</name>
    <dbReference type="NCBI Taxonomy" id="1965070"/>
    <lineage>
        <taxon>Eukaryota</taxon>
        <taxon>Metazoa</taxon>
        <taxon>Ecdysozoa</taxon>
        <taxon>Arthropoda</taxon>
        <taxon>Chelicerata</taxon>
        <taxon>Arachnida</taxon>
        <taxon>Acari</taxon>
        <taxon>Acariformes</taxon>
        <taxon>Trombidiformes</taxon>
        <taxon>Prostigmata</taxon>
        <taxon>Anystina</taxon>
        <taxon>Parasitengona</taxon>
        <taxon>Trombidioidea</taxon>
        <taxon>Trombidiidae</taxon>
        <taxon>Dinothrombium</taxon>
    </lineage>
</organism>
<evidence type="ECO:0000256" key="2">
    <source>
        <dbReference type="ARBA" id="ARBA00010487"/>
    </source>
</evidence>